<protein>
    <recommendedName>
        <fullName evidence="3">HAD family hydrolase</fullName>
    </recommendedName>
</protein>
<sequence>MTIMTVDATRRAQNVSACSFDVFDTFLLRACTTPDGVFEGVFQRSCIAEKFPNMSASFVQHRIQAEARARKVSQERCGSTEVRIADIYKYFPFRLFGLSRDALQDLAQIEFETELELCRANPEMLEQYLDMKRGGFRVGFISDTYWSTDQLAQLLRSCSPGLSWDFLYASCDHGSSKSEALFEAYLAEQSIDAASSFHVGDNHTADVNGARRHGIRPRYYPQAVAALASKFQREASIFELLCPDQPSRLDCGARTLRRAVTAKSAEHSPAFNLGVTVLGPVMAAFDAFIAARRTALAREGARVAVGFLGRDGLLPHRVWQENHGETGAYIEINRRVSLVGSADTLEPLCELLSRVVKIDAATFVDIVKVQPLAVMKFFAQYPDGIASGRELADALPDLMDPREITDIAAGVRARLLTYLRAHIRDFDGCTDLILVDLGYSASVQKSLRRIFDREGIRIRLHGAYLLTLDDAFDDIADDDTAEGLISDRVVTPHVKRMLIRNVALLEQLCCSTEGSARDYRDGEVLREGDQRPAAQLALATEVQSGTLAYVSRARELAPRYGLQPNAAPAVAARWAAAVLGRLLLLPDDDELALLGGIKHDVNLGTPALAPLLDADFVNDSIIARGLMTACTAPAPPMWLAGSFAALSPSHAYLYTLFGANRLPTSVFGEALCGTLQVGLFERNGQASLEAISVYHTGLGDLRLRIPLSRRMAIATIVLPLAKLTRDGMLHGITVQYGESAAKAAEGSNVTAIAEGRLIDVGLERRGRHFRATSDDGMLLIPVDGFEDDVAIYTVALTALDHDRILAVADRDGNGAASATLTWRSARGMPTTNNDS</sequence>
<dbReference type="InterPro" id="IPR036412">
    <property type="entry name" value="HAD-like_sf"/>
</dbReference>
<dbReference type="InterPro" id="IPR023214">
    <property type="entry name" value="HAD_sf"/>
</dbReference>
<dbReference type="Gene3D" id="3.40.50.1000">
    <property type="entry name" value="HAD superfamily/HAD-like"/>
    <property type="match status" value="1"/>
</dbReference>
<accession>A0A1G6V0W7</accession>
<reference evidence="1 2" key="1">
    <citation type="submission" date="2016-10" db="EMBL/GenBank/DDBJ databases">
        <authorList>
            <person name="de Groot N.N."/>
        </authorList>
    </citation>
    <scope>NUCLEOTIDE SEQUENCE [LARGE SCALE GENOMIC DNA]</scope>
    <source>
        <strain evidence="1 2">R5</strain>
    </source>
</reference>
<evidence type="ECO:0008006" key="3">
    <source>
        <dbReference type="Google" id="ProtNLM"/>
    </source>
</evidence>
<dbReference type="AlphaFoldDB" id="A0A1G6V0W7"/>
<dbReference type="Proteomes" id="UP000199245">
    <property type="component" value="Unassembled WGS sequence"/>
</dbReference>
<evidence type="ECO:0000313" key="1">
    <source>
        <dbReference type="EMBL" id="SDD46627.1"/>
    </source>
</evidence>
<proteinExistence type="predicted"/>
<gene>
    <name evidence="1" type="ORF">SAMN05216337_1011135</name>
</gene>
<organism evidence="1 2">
    <name type="scientific">Bradyrhizobium brasilense</name>
    <dbReference type="NCBI Taxonomy" id="1419277"/>
    <lineage>
        <taxon>Bacteria</taxon>
        <taxon>Pseudomonadati</taxon>
        <taxon>Pseudomonadota</taxon>
        <taxon>Alphaproteobacteria</taxon>
        <taxon>Hyphomicrobiales</taxon>
        <taxon>Nitrobacteraceae</taxon>
        <taxon>Bradyrhizobium</taxon>
    </lineage>
</organism>
<name>A0A1G6V0W7_9BRAD</name>
<dbReference type="EMBL" id="FMZW01000011">
    <property type="protein sequence ID" value="SDD46627.1"/>
    <property type="molecule type" value="Genomic_DNA"/>
</dbReference>
<dbReference type="Gene3D" id="1.10.150.400">
    <property type="match status" value="1"/>
</dbReference>
<dbReference type="SUPFAM" id="SSF56784">
    <property type="entry name" value="HAD-like"/>
    <property type="match status" value="1"/>
</dbReference>
<evidence type="ECO:0000313" key="2">
    <source>
        <dbReference type="Proteomes" id="UP000199245"/>
    </source>
</evidence>